<reference evidence="2" key="1">
    <citation type="submission" date="2021-01" db="EMBL/GenBank/DDBJ databases">
        <authorList>
            <person name="Corre E."/>
            <person name="Pelletier E."/>
            <person name="Niang G."/>
            <person name="Scheremetjew M."/>
            <person name="Finn R."/>
            <person name="Kale V."/>
            <person name="Holt S."/>
            <person name="Cochrane G."/>
            <person name="Meng A."/>
            <person name="Brown T."/>
            <person name="Cohen L."/>
        </authorList>
    </citation>
    <scope>NUCLEOTIDE SEQUENCE</scope>
    <source>
        <strain evidence="2">NIES-381</strain>
    </source>
</reference>
<sequence>MHSVDNPVIFPSLAGDTSSHPTPSIQPPWRPCGTEGVENECQWTAPQLSMRPKGGWHPLAQRISLLQLRWELMHRPALFGPPMRPKDKATVDEGSEGQSIQAAANGPE</sequence>
<name>A0A7S1NPT8_9EUGL</name>
<dbReference type="AlphaFoldDB" id="A0A7S1NPT8"/>
<protein>
    <submittedName>
        <fullName evidence="2">Uncharacterized protein</fullName>
    </submittedName>
</protein>
<feature type="region of interest" description="Disordered" evidence="1">
    <location>
        <begin position="1"/>
        <end position="33"/>
    </location>
</feature>
<gene>
    <name evidence="2" type="ORF">EGYM00392_LOCUS45893</name>
</gene>
<feature type="region of interest" description="Disordered" evidence="1">
    <location>
        <begin position="77"/>
        <end position="108"/>
    </location>
</feature>
<evidence type="ECO:0000313" key="2">
    <source>
        <dbReference type="EMBL" id="CAD9034740.1"/>
    </source>
</evidence>
<accession>A0A7S1NPT8</accession>
<proteinExistence type="predicted"/>
<evidence type="ECO:0000256" key="1">
    <source>
        <dbReference type="SAM" id="MobiDB-lite"/>
    </source>
</evidence>
<organism evidence="2">
    <name type="scientific">Eutreptiella gymnastica</name>
    <dbReference type="NCBI Taxonomy" id="73025"/>
    <lineage>
        <taxon>Eukaryota</taxon>
        <taxon>Discoba</taxon>
        <taxon>Euglenozoa</taxon>
        <taxon>Euglenida</taxon>
        <taxon>Spirocuta</taxon>
        <taxon>Euglenophyceae</taxon>
        <taxon>Eutreptiales</taxon>
        <taxon>Eutreptiaceae</taxon>
        <taxon>Eutreptiella</taxon>
    </lineage>
</organism>
<dbReference type="EMBL" id="HBGA01124354">
    <property type="protein sequence ID" value="CAD9034740.1"/>
    <property type="molecule type" value="Transcribed_RNA"/>
</dbReference>